<feature type="domain" description="TniQ" evidence="2">
    <location>
        <begin position="10"/>
        <end position="125"/>
    </location>
</feature>
<feature type="region of interest" description="Disordered" evidence="1">
    <location>
        <begin position="315"/>
        <end position="339"/>
    </location>
</feature>
<organism evidence="3 5">
    <name type="scientific">Roseobacter cerasinus</name>
    <dbReference type="NCBI Taxonomy" id="2602289"/>
    <lineage>
        <taxon>Bacteria</taxon>
        <taxon>Pseudomonadati</taxon>
        <taxon>Pseudomonadota</taxon>
        <taxon>Alphaproteobacteria</taxon>
        <taxon>Rhodobacterales</taxon>
        <taxon>Roseobacteraceae</taxon>
        <taxon>Roseobacter</taxon>
    </lineage>
</organism>
<evidence type="ECO:0000256" key="1">
    <source>
        <dbReference type="SAM" id="MobiDB-lite"/>
    </source>
</evidence>
<dbReference type="AlphaFoldDB" id="A0A640VX51"/>
<accession>A0A640VX51</accession>
<gene>
    <name evidence="3" type="ORF">So717_36930</name>
    <name evidence="4" type="ORF">So717_37280</name>
</gene>
<evidence type="ECO:0000313" key="4">
    <source>
        <dbReference type="EMBL" id="GFE51975.1"/>
    </source>
</evidence>
<name>A0A640VX51_9RHOB</name>
<reference evidence="3 5" key="1">
    <citation type="submission" date="2019-12" db="EMBL/GenBank/DDBJ databases">
        <title>Roseobacter cerasinus sp. nov., isolated from seawater around aquaculture.</title>
        <authorList>
            <person name="Muramatsu S."/>
            <person name="Takabe Y."/>
            <person name="Mori K."/>
            <person name="Takaichi S."/>
            <person name="Hanada S."/>
        </authorList>
    </citation>
    <scope>NUCLEOTIDE SEQUENCE [LARGE SCALE GENOMIC DNA]</scope>
    <source>
        <strain evidence="3 5">AI77</strain>
    </source>
</reference>
<dbReference type="RefSeq" id="WP_159980150.1">
    <property type="nucleotide sequence ID" value="NZ_BLIV01000008.1"/>
</dbReference>
<evidence type="ECO:0000259" key="2">
    <source>
        <dbReference type="Pfam" id="PF06527"/>
    </source>
</evidence>
<evidence type="ECO:0000313" key="3">
    <source>
        <dbReference type="EMBL" id="GFE51940.1"/>
    </source>
</evidence>
<comment type="caution">
    <text evidence="3">The sequence shown here is derived from an EMBL/GenBank/DDBJ whole genome shotgun (WGS) entry which is preliminary data.</text>
</comment>
<dbReference type="OrthoDB" id="7820794at2"/>
<proteinExistence type="predicted"/>
<dbReference type="Proteomes" id="UP000436522">
    <property type="component" value="Unassembled WGS sequence"/>
</dbReference>
<dbReference type="Pfam" id="PF06527">
    <property type="entry name" value="TniQ"/>
    <property type="match status" value="1"/>
</dbReference>
<sequence length="339" mass="37992">MTGGRRLPVVFPPETDERLSSWIARLAQFYAMTIPEFLAELGLSRRDLFDLEWRLSDGNGALIAARTGLTVETIQAMTFQEVTPDARMMIARQNRHRCPHCPAEMQRKSLALPWVFRCPVHGSDLQDATGATLPEMLGDARMAALATHARAGAAVLDAWVRGAGQGVLDVPEMLSVLTARHRRASPPSLAEQPRMSLQTRRDYHEFLTMPIIRQALTVVVPEYDEVAPVLAKPVRPGLHGLAQGSLLQGFALTVGIGRLAEDPVARAIAVLLASDVDGQGRVQEALRSWPLSLRRCISARLWRTQRDERDRRIAEKPTRRRQSHEYRRVQSHEYHSRIS</sequence>
<dbReference type="EMBL" id="BLIV01000008">
    <property type="protein sequence ID" value="GFE51940.1"/>
    <property type="molecule type" value="Genomic_DNA"/>
</dbReference>
<protein>
    <recommendedName>
        <fullName evidence="2">TniQ domain-containing protein</fullName>
    </recommendedName>
</protein>
<dbReference type="InterPro" id="IPR009492">
    <property type="entry name" value="TniQ"/>
</dbReference>
<evidence type="ECO:0000313" key="5">
    <source>
        <dbReference type="Proteomes" id="UP000436522"/>
    </source>
</evidence>
<dbReference type="EMBL" id="BLIV01000008">
    <property type="protein sequence ID" value="GFE51975.1"/>
    <property type="molecule type" value="Genomic_DNA"/>
</dbReference>
<keyword evidence="5" id="KW-1185">Reference proteome</keyword>